<accession>A0ACB9AJP2</accession>
<reference evidence="2" key="1">
    <citation type="journal article" date="2022" name="Mol. Ecol. Resour.">
        <title>The genomes of chicory, endive, great burdock and yacon provide insights into Asteraceae palaeo-polyploidization history and plant inulin production.</title>
        <authorList>
            <person name="Fan W."/>
            <person name="Wang S."/>
            <person name="Wang H."/>
            <person name="Wang A."/>
            <person name="Jiang F."/>
            <person name="Liu H."/>
            <person name="Zhao H."/>
            <person name="Xu D."/>
            <person name="Zhang Y."/>
        </authorList>
    </citation>
    <scope>NUCLEOTIDE SEQUENCE [LARGE SCALE GENOMIC DNA]</scope>
    <source>
        <strain evidence="2">cv. Punajuju</strain>
    </source>
</reference>
<name>A0ACB9AJP2_CICIN</name>
<proteinExistence type="predicted"/>
<evidence type="ECO:0000313" key="2">
    <source>
        <dbReference type="Proteomes" id="UP001055811"/>
    </source>
</evidence>
<comment type="caution">
    <text evidence="1">The sequence shown here is derived from an EMBL/GenBank/DDBJ whole genome shotgun (WGS) entry which is preliminary data.</text>
</comment>
<protein>
    <submittedName>
        <fullName evidence="1">Uncharacterized protein</fullName>
    </submittedName>
</protein>
<dbReference type="EMBL" id="CM042015">
    <property type="protein sequence ID" value="KAI3710068.1"/>
    <property type="molecule type" value="Genomic_DNA"/>
</dbReference>
<evidence type="ECO:0000313" key="1">
    <source>
        <dbReference type="EMBL" id="KAI3710068.1"/>
    </source>
</evidence>
<sequence length="182" mass="20864">MITDHLILMNGLGMMEPDAFEGWLLKRVTDAMDPCAFHRWGLSGRPVTMAAGNKLEERDRIKFLVWDQYMLVSCVPRMTMKRKSIPDIDNIVMFMDGEGRGHLTWANYSEGMLYSYGRGHLTWANYSEGMLYSYGRGHLTWANYSEGMLYSYGLSDEHDNDGYDFDISGHDEVALTAQSMLM</sequence>
<gene>
    <name evidence="1" type="ORF">L2E82_39841</name>
</gene>
<dbReference type="Proteomes" id="UP001055811">
    <property type="component" value="Linkage Group LG07"/>
</dbReference>
<organism evidence="1 2">
    <name type="scientific">Cichorium intybus</name>
    <name type="common">Chicory</name>
    <dbReference type="NCBI Taxonomy" id="13427"/>
    <lineage>
        <taxon>Eukaryota</taxon>
        <taxon>Viridiplantae</taxon>
        <taxon>Streptophyta</taxon>
        <taxon>Embryophyta</taxon>
        <taxon>Tracheophyta</taxon>
        <taxon>Spermatophyta</taxon>
        <taxon>Magnoliopsida</taxon>
        <taxon>eudicotyledons</taxon>
        <taxon>Gunneridae</taxon>
        <taxon>Pentapetalae</taxon>
        <taxon>asterids</taxon>
        <taxon>campanulids</taxon>
        <taxon>Asterales</taxon>
        <taxon>Asteraceae</taxon>
        <taxon>Cichorioideae</taxon>
        <taxon>Cichorieae</taxon>
        <taxon>Cichoriinae</taxon>
        <taxon>Cichorium</taxon>
    </lineage>
</organism>
<keyword evidence="2" id="KW-1185">Reference proteome</keyword>
<reference evidence="1 2" key="2">
    <citation type="journal article" date="2022" name="Mol. Ecol. Resour.">
        <title>The genomes of chicory, endive, great burdock and yacon provide insights into Asteraceae paleo-polyploidization history and plant inulin production.</title>
        <authorList>
            <person name="Fan W."/>
            <person name="Wang S."/>
            <person name="Wang H."/>
            <person name="Wang A."/>
            <person name="Jiang F."/>
            <person name="Liu H."/>
            <person name="Zhao H."/>
            <person name="Xu D."/>
            <person name="Zhang Y."/>
        </authorList>
    </citation>
    <scope>NUCLEOTIDE SEQUENCE [LARGE SCALE GENOMIC DNA]</scope>
    <source>
        <strain evidence="2">cv. Punajuju</strain>
        <tissue evidence="1">Leaves</tissue>
    </source>
</reference>